<reference evidence="4" key="1">
    <citation type="submission" date="2017-02" db="UniProtKB">
        <authorList>
            <consortium name="WormBaseParasite"/>
        </authorList>
    </citation>
    <scope>IDENTIFICATION</scope>
</reference>
<feature type="domain" description="FH2" evidence="1">
    <location>
        <begin position="1"/>
        <end position="99"/>
    </location>
</feature>
<dbReference type="Pfam" id="PF02181">
    <property type="entry name" value="FH2"/>
    <property type="match status" value="1"/>
</dbReference>
<dbReference type="InterPro" id="IPR015425">
    <property type="entry name" value="FH2_Formin"/>
</dbReference>
<protein>
    <submittedName>
        <fullName evidence="4">FH2 domain-containing protein</fullName>
    </submittedName>
</protein>
<dbReference type="EMBL" id="UYRR01015043">
    <property type="protein sequence ID" value="VDK27638.1"/>
    <property type="molecule type" value="Genomic_DNA"/>
</dbReference>
<accession>A0A0M3JH41</accession>
<dbReference type="InterPro" id="IPR042201">
    <property type="entry name" value="FH2_Formin_sf"/>
</dbReference>
<name>A0A0M3JH41_ANISI</name>
<gene>
    <name evidence="2" type="ORF">ASIM_LOCUS6721</name>
</gene>
<dbReference type="Gene3D" id="1.20.58.2220">
    <property type="entry name" value="Formin, FH2 domain"/>
    <property type="match status" value="1"/>
</dbReference>
<sequence length="99" mass="11132">MCSFKFPAPSELSLLNVVAECISKHFPELEKFMEHVSVIEKAAKLNFSSLASMVRRLESGHNRVLVEFQYGGTTPMVSEFIENSEPQIVEIKDSLVVTK</sequence>
<evidence type="ECO:0000313" key="3">
    <source>
        <dbReference type="Proteomes" id="UP000267096"/>
    </source>
</evidence>
<evidence type="ECO:0000313" key="2">
    <source>
        <dbReference type="EMBL" id="VDK27638.1"/>
    </source>
</evidence>
<dbReference type="AlphaFoldDB" id="A0A0M3JH41"/>
<reference evidence="2 3" key="2">
    <citation type="submission" date="2018-11" db="EMBL/GenBank/DDBJ databases">
        <authorList>
            <consortium name="Pathogen Informatics"/>
        </authorList>
    </citation>
    <scope>NUCLEOTIDE SEQUENCE [LARGE SCALE GENOMIC DNA]</scope>
</reference>
<evidence type="ECO:0000313" key="4">
    <source>
        <dbReference type="WBParaSite" id="ASIM_0000695201-mRNA-1"/>
    </source>
</evidence>
<dbReference type="WBParaSite" id="ASIM_0000695201-mRNA-1">
    <property type="protein sequence ID" value="ASIM_0000695201-mRNA-1"/>
    <property type="gene ID" value="ASIM_0000695201"/>
</dbReference>
<dbReference type="SUPFAM" id="SSF101447">
    <property type="entry name" value="Formin homology 2 domain (FH2 domain)"/>
    <property type="match status" value="1"/>
</dbReference>
<dbReference type="Proteomes" id="UP000267096">
    <property type="component" value="Unassembled WGS sequence"/>
</dbReference>
<evidence type="ECO:0000259" key="1">
    <source>
        <dbReference type="PROSITE" id="PS51444"/>
    </source>
</evidence>
<dbReference type="PROSITE" id="PS51444">
    <property type="entry name" value="FH2"/>
    <property type="match status" value="1"/>
</dbReference>
<proteinExistence type="predicted"/>
<organism evidence="4">
    <name type="scientific">Anisakis simplex</name>
    <name type="common">Herring worm</name>
    <dbReference type="NCBI Taxonomy" id="6269"/>
    <lineage>
        <taxon>Eukaryota</taxon>
        <taxon>Metazoa</taxon>
        <taxon>Ecdysozoa</taxon>
        <taxon>Nematoda</taxon>
        <taxon>Chromadorea</taxon>
        <taxon>Rhabditida</taxon>
        <taxon>Spirurina</taxon>
        <taxon>Ascaridomorpha</taxon>
        <taxon>Ascaridoidea</taxon>
        <taxon>Anisakidae</taxon>
        <taxon>Anisakis</taxon>
        <taxon>Anisakis simplex complex</taxon>
    </lineage>
</organism>
<keyword evidence="3" id="KW-1185">Reference proteome</keyword>
<dbReference type="OrthoDB" id="1668162at2759"/>